<reference evidence="2 3" key="1">
    <citation type="journal article" date="2024" name="Science">
        <title>Giant polyketide synthase enzymes in the biosynthesis of giant marine polyether toxins.</title>
        <authorList>
            <person name="Fallon T.R."/>
            <person name="Shende V.V."/>
            <person name="Wierzbicki I.H."/>
            <person name="Pendleton A.L."/>
            <person name="Watervoot N.F."/>
            <person name="Auber R.P."/>
            <person name="Gonzalez D.J."/>
            <person name="Wisecaver J.H."/>
            <person name="Moore B.S."/>
        </authorList>
    </citation>
    <scope>NUCLEOTIDE SEQUENCE [LARGE SCALE GENOMIC DNA]</scope>
    <source>
        <strain evidence="2 3">12B1</strain>
    </source>
</reference>
<dbReference type="GO" id="GO:0005634">
    <property type="term" value="C:nucleus"/>
    <property type="evidence" value="ECO:0007669"/>
    <property type="project" value="TreeGrafter"/>
</dbReference>
<comment type="similarity">
    <text evidence="1">Belongs to the BolA/IbaG family.</text>
</comment>
<dbReference type="SUPFAM" id="SSF82657">
    <property type="entry name" value="BolA-like"/>
    <property type="match status" value="1"/>
</dbReference>
<sequence length="113" mass="12047">MPSASELTAKLQASALQPSVLVRPTRPHPSDGWHLCSLRVPAAQEVVDTSDGCGSKFECVIVSATFEGMPLLERQRCVHGVLAEEMPAIHAFSMKTWTPEQHAAKTAAPAAAV</sequence>
<dbReference type="Pfam" id="PF01722">
    <property type="entry name" value="BolA"/>
    <property type="match status" value="1"/>
</dbReference>
<evidence type="ECO:0000256" key="1">
    <source>
        <dbReference type="RuleBase" id="RU003860"/>
    </source>
</evidence>
<dbReference type="PANTHER" id="PTHR12735:SF27">
    <property type="entry name" value="BOLA-LIKE PROTEIN 2"/>
    <property type="match status" value="1"/>
</dbReference>
<dbReference type="GO" id="GO:0005829">
    <property type="term" value="C:cytosol"/>
    <property type="evidence" value="ECO:0007669"/>
    <property type="project" value="TreeGrafter"/>
</dbReference>
<evidence type="ECO:0000313" key="3">
    <source>
        <dbReference type="Proteomes" id="UP001515480"/>
    </source>
</evidence>
<dbReference type="GO" id="GO:0051537">
    <property type="term" value="F:2 iron, 2 sulfur cluster binding"/>
    <property type="evidence" value="ECO:0007669"/>
    <property type="project" value="InterPro"/>
</dbReference>
<dbReference type="AlphaFoldDB" id="A0AB34ID63"/>
<evidence type="ECO:0008006" key="4">
    <source>
        <dbReference type="Google" id="ProtNLM"/>
    </source>
</evidence>
<name>A0AB34ID63_PRYPA</name>
<dbReference type="GO" id="GO:0051604">
    <property type="term" value="P:protein maturation"/>
    <property type="evidence" value="ECO:0007669"/>
    <property type="project" value="InterPro"/>
</dbReference>
<dbReference type="EMBL" id="JBGBPQ010000030">
    <property type="protein sequence ID" value="KAL1496125.1"/>
    <property type="molecule type" value="Genomic_DNA"/>
</dbReference>
<dbReference type="Proteomes" id="UP001515480">
    <property type="component" value="Unassembled WGS sequence"/>
</dbReference>
<dbReference type="GO" id="GO:0006879">
    <property type="term" value="P:intracellular iron ion homeostasis"/>
    <property type="evidence" value="ECO:0007669"/>
    <property type="project" value="InterPro"/>
</dbReference>
<dbReference type="PANTHER" id="PTHR12735">
    <property type="entry name" value="BOLA-LIKE PROTEIN-RELATED"/>
    <property type="match status" value="1"/>
</dbReference>
<gene>
    <name evidence="2" type="ORF">AB1Y20_014746</name>
</gene>
<dbReference type="InterPro" id="IPR036065">
    <property type="entry name" value="BolA-like_sf"/>
</dbReference>
<protein>
    <recommendedName>
        <fullName evidence="4">BolA-like protein</fullName>
    </recommendedName>
</protein>
<keyword evidence="3" id="KW-1185">Reference proteome</keyword>
<evidence type="ECO:0000313" key="2">
    <source>
        <dbReference type="EMBL" id="KAL1496125.1"/>
    </source>
</evidence>
<comment type="caution">
    <text evidence="2">The sequence shown here is derived from an EMBL/GenBank/DDBJ whole genome shotgun (WGS) entry which is preliminary data.</text>
</comment>
<accession>A0AB34ID63</accession>
<dbReference type="InterPro" id="IPR045115">
    <property type="entry name" value="BOL2"/>
</dbReference>
<dbReference type="Gene3D" id="3.10.20.90">
    <property type="entry name" value="Phosphatidylinositol 3-kinase Catalytic Subunit, Chain A, domain 1"/>
    <property type="match status" value="1"/>
</dbReference>
<proteinExistence type="inferred from homology"/>
<dbReference type="InterPro" id="IPR002634">
    <property type="entry name" value="BolA"/>
</dbReference>
<organism evidence="2 3">
    <name type="scientific">Prymnesium parvum</name>
    <name type="common">Toxic golden alga</name>
    <dbReference type="NCBI Taxonomy" id="97485"/>
    <lineage>
        <taxon>Eukaryota</taxon>
        <taxon>Haptista</taxon>
        <taxon>Haptophyta</taxon>
        <taxon>Prymnesiophyceae</taxon>
        <taxon>Prymnesiales</taxon>
        <taxon>Prymnesiaceae</taxon>
        <taxon>Prymnesium</taxon>
    </lineage>
</organism>